<comment type="caution">
    <text evidence="1">The sequence shown here is derived from an EMBL/GenBank/DDBJ whole genome shotgun (WGS) entry which is preliminary data.</text>
</comment>
<accession>A0A3P1UQB5</accession>
<evidence type="ECO:0000313" key="2">
    <source>
        <dbReference type="Proteomes" id="UP000271272"/>
    </source>
</evidence>
<dbReference type="Pfam" id="PF11452">
    <property type="entry name" value="DUF3000"/>
    <property type="match status" value="1"/>
</dbReference>
<keyword evidence="2" id="KW-1185">Reference proteome</keyword>
<gene>
    <name evidence="1" type="ORF">EII10_11530</name>
</gene>
<dbReference type="RefSeq" id="WP_124934629.1">
    <property type="nucleotide sequence ID" value="NZ_RQZC01000028.1"/>
</dbReference>
<reference evidence="1 2" key="1">
    <citation type="submission" date="2018-11" db="EMBL/GenBank/DDBJ databases">
        <title>Genomes From Bacteria Associated with the Canine Oral Cavity: a Test Case for Automated Genome-Based Taxonomic Assignment.</title>
        <authorList>
            <person name="Coil D.A."/>
            <person name="Jospin G."/>
            <person name="Darling A.E."/>
            <person name="Wallis C."/>
            <person name="Davis I.J."/>
            <person name="Harris S."/>
            <person name="Eisen J.A."/>
            <person name="Holcombe L.J."/>
            <person name="O'Flynn C."/>
        </authorList>
    </citation>
    <scope>NUCLEOTIDE SEQUENCE [LARGE SCALE GENOMIC DNA]</scope>
    <source>
        <strain evidence="1 2">OH5050</strain>
    </source>
</reference>
<dbReference type="AlphaFoldDB" id="A0A3P1UQB5"/>
<evidence type="ECO:0000313" key="1">
    <source>
        <dbReference type="EMBL" id="RRD24134.1"/>
    </source>
</evidence>
<protein>
    <submittedName>
        <fullName evidence="1">DUF3000 domain-containing protein</fullName>
    </submittedName>
</protein>
<dbReference type="EMBL" id="RQZC01000028">
    <property type="protein sequence ID" value="RRD24134.1"/>
    <property type="molecule type" value="Genomic_DNA"/>
</dbReference>
<proteinExistence type="predicted"/>
<organism evidence="1 2">
    <name type="scientific">Actinomyces bowdenii</name>
    <dbReference type="NCBI Taxonomy" id="131109"/>
    <lineage>
        <taxon>Bacteria</taxon>
        <taxon>Bacillati</taxon>
        <taxon>Actinomycetota</taxon>
        <taxon>Actinomycetes</taxon>
        <taxon>Actinomycetales</taxon>
        <taxon>Actinomycetaceae</taxon>
        <taxon>Actinomyces</taxon>
    </lineage>
</organism>
<sequence>MTGSRRPQDDEAQGIPARFKEALLSVRATPRPRGLLLEEVPGPARMAPYTAALTAETVRHAGGSPVGSGRFVILHDPAGQEAWNSDFRMVAMVRSQLDDEVQDDPALGQAAWSWLTDCLDDAGAGYHDLVGTVTRVLSETFGGLRISDSCGHAEIRASWSPTTADLGPHLTAWYELVLMASGHEPAPVRPFSLAGVRR</sequence>
<dbReference type="OrthoDB" id="3210980at2"/>
<name>A0A3P1UQB5_9ACTO</name>
<dbReference type="InterPro" id="IPR021555">
    <property type="entry name" value="DUF3000"/>
</dbReference>
<dbReference type="Proteomes" id="UP000271272">
    <property type="component" value="Unassembled WGS sequence"/>
</dbReference>